<dbReference type="PANTHER" id="PTHR35175:SF2">
    <property type="entry name" value="DUF1289 DOMAIN-CONTAINING PROTEIN"/>
    <property type="match status" value="1"/>
</dbReference>
<dbReference type="Proteomes" id="UP000076335">
    <property type="component" value="Unassembled WGS sequence"/>
</dbReference>
<evidence type="ECO:0000313" key="2">
    <source>
        <dbReference type="Proteomes" id="UP000076335"/>
    </source>
</evidence>
<reference evidence="1 2" key="1">
    <citation type="submission" date="2015-12" db="EMBL/GenBank/DDBJ databases">
        <title>Genome sequence of Thalassospira lucentensis MCCC 1A02072.</title>
        <authorList>
            <person name="Lu L."/>
            <person name="Lai Q."/>
            <person name="Shao Z."/>
            <person name="Qian P."/>
        </authorList>
    </citation>
    <scope>NUCLEOTIDE SEQUENCE [LARGE SCALE GENOMIC DNA]</scope>
    <source>
        <strain evidence="1 2">MCCC 1A02072</strain>
    </source>
</reference>
<gene>
    <name evidence="1" type="ORF">AUP42_20880</name>
</gene>
<organism evidence="1 2">
    <name type="scientific">Thalassospira lucentensis</name>
    <dbReference type="NCBI Taxonomy" id="168935"/>
    <lineage>
        <taxon>Bacteria</taxon>
        <taxon>Pseudomonadati</taxon>
        <taxon>Pseudomonadota</taxon>
        <taxon>Alphaproteobacteria</taxon>
        <taxon>Rhodospirillales</taxon>
        <taxon>Thalassospiraceae</taxon>
        <taxon>Thalassospira</taxon>
    </lineage>
</organism>
<proteinExistence type="predicted"/>
<dbReference type="OrthoDB" id="9811423at2"/>
<dbReference type="InterPro" id="IPR010710">
    <property type="entry name" value="DUF1289"/>
</dbReference>
<protein>
    <recommendedName>
        <fullName evidence="3">DUF1289 domain-containing protein</fullName>
    </recommendedName>
</protein>
<accession>A0A154L441</accession>
<dbReference type="PANTHER" id="PTHR35175">
    <property type="entry name" value="DUF1289 DOMAIN-CONTAINING PROTEIN"/>
    <property type="match status" value="1"/>
</dbReference>
<dbReference type="Pfam" id="PF06945">
    <property type="entry name" value="DUF1289"/>
    <property type="match status" value="1"/>
</dbReference>
<dbReference type="RefSeq" id="WP_062952234.1">
    <property type="nucleotide sequence ID" value="NZ_LPVY01000014.1"/>
</dbReference>
<dbReference type="AlphaFoldDB" id="A0A154L441"/>
<comment type="caution">
    <text evidence="1">The sequence shown here is derived from an EMBL/GenBank/DDBJ whole genome shotgun (WGS) entry which is preliminary data.</text>
</comment>
<name>A0A154L441_9PROT</name>
<dbReference type="EMBL" id="LPVY01000014">
    <property type="protein sequence ID" value="KZB63518.1"/>
    <property type="molecule type" value="Genomic_DNA"/>
</dbReference>
<evidence type="ECO:0000313" key="1">
    <source>
        <dbReference type="EMBL" id="KZB63518.1"/>
    </source>
</evidence>
<sequence length="68" mass="7230">MPVKSPCIGVCVLDPAAGYCTGCFRTGDEIGAWMGMSDGSKKRVLETIRKRRLSVTTAPLIKTGNGNL</sequence>
<evidence type="ECO:0008006" key="3">
    <source>
        <dbReference type="Google" id="ProtNLM"/>
    </source>
</evidence>